<dbReference type="Proteomes" id="UP000283492">
    <property type="component" value="Unassembled WGS sequence"/>
</dbReference>
<evidence type="ECO:0000259" key="3">
    <source>
        <dbReference type="SMART" id="SM00563"/>
    </source>
</evidence>
<name>A0A173QWC5_9FIRM</name>
<evidence type="ECO:0000313" key="8">
    <source>
        <dbReference type="Proteomes" id="UP000095453"/>
    </source>
</evidence>
<reference evidence="4 8" key="1">
    <citation type="submission" date="2015-09" db="EMBL/GenBank/DDBJ databases">
        <authorList>
            <consortium name="Pathogen Informatics"/>
        </authorList>
    </citation>
    <scope>NUCLEOTIDE SEQUENCE [LARGE SCALE GENOMIC DNA]</scope>
    <source>
        <strain evidence="4 8">2789STDY5608887</strain>
    </source>
</reference>
<evidence type="ECO:0000313" key="7">
    <source>
        <dbReference type="EMBL" id="RHE99593.1"/>
    </source>
</evidence>
<dbReference type="SMART" id="SM00563">
    <property type="entry name" value="PlsC"/>
    <property type="match status" value="1"/>
</dbReference>
<dbReference type="GO" id="GO:0003841">
    <property type="term" value="F:1-acylglycerol-3-phosphate O-acyltransferase activity"/>
    <property type="evidence" value="ECO:0007669"/>
    <property type="project" value="TreeGrafter"/>
</dbReference>
<dbReference type="Proteomes" id="UP000095453">
    <property type="component" value="Unassembled WGS sequence"/>
</dbReference>
<proteinExistence type="predicted"/>
<evidence type="ECO:0000313" key="10">
    <source>
        <dbReference type="Proteomes" id="UP000285820"/>
    </source>
</evidence>
<gene>
    <name evidence="7" type="ORF">DW707_02655</name>
    <name evidence="6" type="ORF">DW914_00520</name>
    <name evidence="5" type="ORF">DWY29_01150</name>
    <name evidence="4" type="ORF">ERS852444_00046</name>
</gene>
<dbReference type="EMBL" id="QSKW01000003">
    <property type="protein sequence ID" value="RHE99593.1"/>
    <property type="molecule type" value="Genomic_DNA"/>
</dbReference>
<feature type="domain" description="Phospholipid/glycerol acyltransferase" evidence="3">
    <location>
        <begin position="70"/>
        <end position="186"/>
    </location>
</feature>
<dbReference type="AlphaFoldDB" id="A0A173QWC5"/>
<evidence type="ECO:0000313" key="5">
    <source>
        <dbReference type="EMBL" id="RGR71463.1"/>
    </source>
</evidence>
<evidence type="ECO:0000256" key="1">
    <source>
        <dbReference type="ARBA" id="ARBA00022679"/>
    </source>
</evidence>
<dbReference type="PANTHER" id="PTHR10434:SF11">
    <property type="entry name" value="1-ACYL-SN-GLYCEROL-3-PHOSPHATE ACYLTRANSFERASE"/>
    <property type="match status" value="1"/>
</dbReference>
<dbReference type="EMBL" id="QRUN01000001">
    <property type="protein sequence ID" value="RGR71463.1"/>
    <property type="molecule type" value="Genomic_DNA"/>
</dbReference>
<dbReference type="CDD" id="cd07989">
    <property type="entry name" value="LPLAT_AGPAT-like"/>
    <property type="match status" value="1"/>
</dbReference>
<sequence>MLRFIYVILLNLFRAPYMIPKMRREADHPEKYSAEERYELARHCIRLMKVTGGIHTKAYGQENLPKEGGYMMYPNHQGKYDALGIVYTHRKPCSIVMDKAKSNTILVKEFIDLLEGKRLDKKDVRQALTIINEVSEDVKNGKCYILFPEGGYDFNNRNHVCDFKAGSFKIALKTKAPIIPVALIDSYRVFNSFWLGPVTTQVHYLKPILFEEYGSLKTQEIAALVRDRINEKINDVLKITEKQEK</sequence>
<evidence type="ECO:0000313" key="9">
    <source>
        <dbReference type="Proteomes" id="UP000283492"/>
    </source>
</evidence>
<evidence type="ECO:0000256" key="2">
    <source>
        <dbReference type="ARBA" id="ARBA00023315"/>
    </source>
</evidence>
<dbReference type="Proteomes" id="UP000285820">
    <property type="component" value="Unassembled WGS sequence"/>
</dbReference>
<dbReference type="InterPro" id="IPR002123">
    <property type="entry name" value="Plipid/glycerol_acylTrfase"/>
</dbReference>
<reference evidence="9 10" key="2">
    <citation type="submission" date="2018-08" db="EMBL/GenBank/DDBJ databases">
        <title>A genome reference for cultivated species of the human gut microbiota.</title>
        <authorList>
            <person name="Zou Y."/>
            <person name="Xue W."/>
            <person name="Luo G."/>
        </authorList>
    </citation>
    <scope>NUCLEOTIDE SEQUENCE [LARGE SCALE GENOMIC DNA]</scope>
    <source>
        <strain evidence="5 10">AF24-4</strain>
        <strain evidence="7 11">AM27-11</strain>
        <strain evidence="6 9">AM42-1AC</strain>
    </source>
</reference>
<dbReference type="Pfam" id="PF01553">
    <property type="entry name" value="Acyltransferase"/>
    <property type="match status" value="1"/>
</dbReference>
<dbReference type="SUPFAM" id="SSF69593">
    <property type="entry name" value="Glycerol-3-phosphate (1)-acyltransferase"/>
    <property type="match status" value="1"/>
</dbReference>
<dbReference type="GO" id="GO:0006654">
    <property type="term" value="P:phosphatidic acid biosynthetic process"/>
    <property type="evidence" value="ECO:0007669"/>
    <property type="project" value="TreeGrafter"/>
</dbReference>
<evidence type="ECO:0000313" key="6">
    <source>
        <dbReference type="EMBL" id="RHA91714.1"/>
    </source>
</evidence>
<keyword evidence="2 4" id="KW-0012">Acyltransferase</keyword>
<protein>
    <submittedName>
        <fullName evidence="5">1-acyl-sn-glycerol-3-phosphate acyltransferase</fullName>
    </submittedName>
    <submittedName>
        <fullName evidence="4">2-acyl-glycerophospho-ethanolamine acyltransferase</fullName>
    </submittedName>
</protein>
<dbReference type="Proteomes" id="UP000286271">
    <property type="component" value="Unassembled WGS sequence"/>
</dbReference>
<evidence type="ECO:0000313" key="11">
    <source>
        <dbReference type="Proteomes" id="UP000286271"/>
    </source>
</evidence>
<dbReference type="RefSeq" id="WP_021922748.1">
    <property type="nucleotide sequence ID" value="NZ_CABJFX010000001.1"/>
</dbReference>
<dbReference type="PANTHER" id="PTHR10434">
    <property type="entry name" value="1-ACYL-SN-GLYCEROL-3-PHOSPHATE ACYLTRANSFERASE"/>
    <property type="match status" value="1"/>
</dbReference>
<keyword evidence="1 4" id="KW-0808">Transferase</keyword>
<accession>A0A173QWC5</accession>
<organism evidence="4 8">
    <name type="scientific">Roseburia inulinivorans</name>
    <dbReference type="NCBI Taxonomy" id="360807"/>
    <lineage>
        <taxon>Bacteria</taxon>
        <taxon>Bacillati</taxon>
        <taxon>Bacillota</taxon>
        <taxon>Clostridia</taxon>
        <taxon>Lachnospirales</taxon>
        <taxon>Lachnospiraceae</taxon>
        <taxon>Roseburia</taxon>
    </lineage>
</organism>
<dbReference type="EMBL" id="CYXX01000001">
    <property type="protein sequence ID" value="CUM69816.1"/>
    <property type="molecule type" value="Genomic_DNA"/>
</dbReference>
<dbReference type="EMBL" id="QSFX01000001">
    <property type="protein sequence ID" value="RHA91714.1"/>
    <property type="molecule type" value="Genomic_DNA"/>
</dbReference>
<dbReference type="GeneID" id="75164022"/>
<evidence type="ECO:0000313" key="4">
    <source>
        <dbReference type="EMBL" id="CUM69816.1"/>
    </source>
</evidence>